<sequence>MQAALGPEGANTVRNQIANERTFADTQRALTGNSTTARQLIEQGIVGGAGGDAGFAATGDLTGAGGGVAAALIARKGGAAALRHMSACKETKVGPVIAEMLMRAGVPANLQGAVQKAPDKVKQMIIRALMTNITGPQ</sequence>
<evidence type="ECO:0000313" key="2">
    <source>
        <dbReference type="Proteomes" id="UP000271700"/>
    </source>
</evidence>
<keyword evidence="2" id="KW-1185">Reference proteome</keyword>
<comment type="caution">
    <text evidence="1">The sequence shown here is derived from an EMBL/GenBank/DDBJ whole genome shotgun (WGS) entry which is preliminary data.</text>
</comment>
<proteinExistence type="predicted"/>
<name>A0A497Z1C1_9RHOB</name>
<accession>A0A497Z1C1</accession>
<dbReference type="Proteomes" id="UP000271700">
    <property type="component" value="Unassembled WGS sequence"/>
</dbReference>
<evidence type="ECO:0000313" key="1">
    <source>
        <dbReference type="EMBL" id="RLK00004.1"/>
    </source>
</evidence>
<gene>
    <name evidence="1" type="ORF">CLV75_3928</name>
</gene>
<protein>
    <submittedName>
        <fullName evidence="1">Uncharacterized protein</fullName>
    </submittedName>
</protein>
<reference evidence="1 2" key="1">
    <citation type="submission" date="2018-10" db="EMBL/GenBank/DDBJ databases">
        <title>Genomic Encyclopedia of Archaeal and Bacterial Type Strains, Phase II (KMG-II): from individual species to whole genera.</title>
        <authorList>
            <person name="Goeker M."/>
        </authorList>
    </citation>
    <scope>NUCLEOTIDE SEQUENCE [LARGE SCALE GENOMIC DNA]</scope>
    <source>
        <strain evidence="1 2">DSM 29317</strain>
    </source>
</reference>
<dbReference type="AlphaFoldDB" id="A0A497Z1C1"/>
<dbReference type="EMBL" id="RCCT01000007">
    <property type="protein sequence ID" value="RLK00004.1"/>
    <property type="molecule type" value="Genomic_DNA"/>
</dbReference>
<dbReference type="OrthoDB" id="7226142at2"/>
<dbReference type="RefSeq" id="WP_010438250.1">
    <property type="nucleotide sequence ID" value="NZ_AEYW01000004.1"/>
</dbReference>
<organism evidence="1 2">
    <name type="scientific">Ruegeria conchae</name>
    <dbReference type="NCBI Taxonomy" id="981384"/>
    <lineage>
        <taxon>Bacteria</taxon>
        <taxon>Pseudomonadati</taxon>
        <taxon>Pseudomonadota</taxon>
        <taxon>Alphaproteobacteria</taxon>
        <taxon>Rhodobacterales</taxon>
        <taxon>Roseobacteraceae</taxon>
        <taxon>Ruegeria</taxon>
    </lineage>
</organism>